<sequence length="946" mass="104234">MPERRLDDISEMSPDLRESPKSHPIDEIEALVKEIEALSPPIHPSISKLSSKLQKTFSRLTSVNPPLSQPHKLQIWKLSYRLWNACVDISNATATEGRSKIIDEEQAKLRQISSDLLFLAGEVEGIPSPAFKSASFFYKTGLIWHDLNKFDLASNCFERATDLTSKNIIDLSQISDAGEKRLLLDLNIARSRTAWEASDRILAVTLLNRSKNLLFGSPDSCIALANQYLMFAKLVLSENQESSSSEALKLMNEALELCDKGMRIMSNGRQEADVLAAMKVLEFKTLRFMAGAHLQGGEFESVLKCIRVLREGGGGEGDKHPSLPVLAMKAWLGLGRHSEAEKELKGMVVNKGIPEGIWLSAIETYFQEAGVAGAETAKGLFLGLLGRCHVSAGAAVRIAHRVVAGSGGEGSQARAKIAVELVSDDRVMSLFAEEEAAKERMAMHAVLWNCGAEHFRSRDYVMGAELFEKSMLYVHHNEENRVLRAKCFRALCLCYIGLSQLDRAQEYINEAEKLHPNVACSFLKFKIYLQKNDANAAIDTIQTMTTCIDFTPDFLLLSAHEAIASQALPVAIASLSNLLKLYSPGKAMPTPEVVVVRSLVAVLAQNQGTELEILKFTRHAQTRMLELGLEQFFGKGETGTRERNWFAVNSWNIGIRIGKEKKYALCAEFLELASEFYGAAMEGDGEENGAMVFKALISSVSALIAAEKQESSALPEATVKHALELLDKAAKILKSIQSGTQHSHELTNIEPKFSFALTFNTYELRSRLGDPGPQQLLLVKNLASSKNCTPQCLLQIGLSASAGPHFNPEVADYALNTCLSDLLASPFPDFQTIGIIIRKLIGLAGFRKGNPDEEVHGMYKQAYRIMVGLKEGEYPVEEAKWLAITAWNRAALPLRLGQLGVAKRWMKIGLDLAQNVAAGMESSKRSMEEFLAGFENKFEGMEQCAA</sequence>
<dbReference type="PANTHER" id="PTHR40375:SF2">
    <property type="entry name" value="SPORULATION-SPECIFIC PROTEIN 22"/>
    <property type="match status" value="1"/>
</dbReference>
<evidence type="ECO:0000313" key="6">
    <source>
        <dbReference type="Proteomes" id="UP001419268"/>
    </source>
</evidence>
<dbReference type="SMART" id="SM00028">
    <property type="entry name" value="TPR"/>
    <property type="match status" value="3"/>
</dbReference>
<dbReference type="InterPro" id="IPR039057">
    <property type="entry name" value="Spo22/ZIP4"/>
</dbReference>
<reference evidence="5 6" key="1">
    <citation type="submission" date="2024-01" db="EMBL/GenBank/DDBJ databases">
        <title>Genome assemblies of Stephania.</title>
        <authorList>
            <person name="Yang L."/>
        </authorList>
    </citation>
    <scope>NUCLEOTIDE SEQUENCE [LARGE SCALE GENOMIC DNA]</scope>
    <source>
        <strain evidence="5">JXDWG</strain>
        <tissue evidence="5">Leaf</tissue>
    </source>
</reference>
<dbReference type="SUPFAM" id="SSF48452">
    <property type="entry name" value="TPR-like"/>
    <property type="match status" value="1"/>
</dbReference>
<keyword evidence="6" id="KW-1185">Reference proteome</keyword>
<dbReference type="AlphaFoldDB" id="A0AAP0PEV0"/>
<evidence type="ECO:0000313" key="5">
    <source>
        <dbReference type="EMBL" id="KAK9141412.1"/>
    </source>
</evidence>
<proteinExistence type="predicted"/>
<dbReference type="InterPro" id="IPR011990">
    <property type="entry name" value="TPR-like_helical_dom_sf"/>
</dbReference>
<dbReference type="InterPro" id="IPR013940">
    <property type="entry name" value="Spo22/ZIP4/TEX11"/>
</dbReference>
<evidence type="ECO:0000256" key="1">
    <source>
        <dbReference type="ARBA" id="ARBA00023254"/>
    </source>
</evidence>
<dbReference type="Proteomes" id="UP001419268">
    <property type="component" value="Unassembled WGS sequence"/>
</dbReference>
<dbReference type="EMBL" id="JBBNAG010000004">
    <property type="protein sequence ID" value="KAK9141412.1"/>
    <property type="molecule type" value="Genomic_DNA"/>
</dbReference>
<name>A0AAP0PEV0_9MAGN</name>
<keyword evidence="3" id="KW-0802">TPR repeat</keyword>
<dbReference type="PANTHER" id="PTHR40375">
    <property type="entry name" value="SPORULATION-SPECIFIC PROTEIN 22"/>
    <property type="match status" value="1"/>
</dbReference>
<feature type="region of interest" description="Disordered" evidence="4">
    <location>
        <begin position="1"/>
        <end position="23"/>
    </location>
</feature>
<protein>
    <recommendedName>
        <fullName evidence="2">Protein ZIP4 homolog</fullName>
    </recommendedName>
</protein>
<comment type="caution">
    <text evidence="5">The sequence shown here is derived from an EMBL/GenBank/DDBJ whole genome shotgun (WGS) entry which is preliminary data.</text>
</comment>
<dbReference type="GO" id="GO:0090173">
    <property type="term" value="P:regulation of synaptonemal complex assembly"/>
    <property type="evidence" value="ECO:0007669"/>
    <property type="project" value="InterPro"/>
</dbReference>
<dbReference type="Pfam" id="PF08631">
    <property type="entry name" value="SPO22"/>
    <property type="match status" value="1"/>
</dbReference>
<dbReference type="GO" id="GO:0051321">
    <property type="term" value="P:meiotic cell cycle"/>
    <property type="evidence" value="ECO:0007669"/>
    <property type="project" value="UniProtKB-KW"/>
</dbReference>
<dbReference type="InterPro" id="IPR019734">
    <property type="entry name" value="TPR_rpt"/>
</dbReference>
<evidence type="ECO:0000256" key="4">
    <source>
        <dbReference type="SAM" id="MobiDB-lite"/>
    </source>
</evidence>
<organism evidence="5 6">
    <name type="scientific">Stephania cephalantha</name>
    <dbReference type="NCBI Taxonomy" id="152367"/>
    <lineage>
        <taxon>Eukaryota</taxon>
        <taxon>Viridiplantae</taxon>
        <taxon>Streptophyta</taxon>
        <taxon>Embryophyta</taxon>
        <taxon>Tracheophyta</taxon>
        <taxon>Spermatophyta</taxon>
        <taxon>Magnoliopsida</taxon>
        <taxon>Ranunculales</taxon>
        <taxon>Menispermaceae</taxon>
        <taxon>Menispermoideae</taxon>
        <taxon>Cissampelideae</taxon>
        <taxon>Stephania</taxon>
    </lineage>
</organism>
<keyword evidence="1" id="KW-0469">Meiosis</keyword>
<gene>
    <name evidence="5" type="ORF">Scep_011093</name>
</gene>
<evidence type="ECO:0000256" key="2">
    <source>
        <dbReference type="ARBA" id="ARBA00031845"/>
    </source>
</evidence>
<accession>A0AAP0PEV0</accession>
<dbReference type="Gene3D" id="1.25.40.10">
    <property type="entry name" value="Tetratricopeptide repeat domain"/>
    <property type="match status" value="1"/>
</dbReference>
<feature type="repeat" description="TPR" evidence="3">
    <location>
        <begin position="134"/>
        <end position="167"/>
    </location>
</feature>
<evidence type="ECO:0000256" key="3">
    <source>
        <dbReference type="PROSITE-ProRule" id="PRU00339"/>
    </source>
</evidence>
<dbReference type="PROSITE" id="PS50005">
    <property type="entry name" value="TPR"/>
    <property type="match status" value="1"/>
</dbReference>